<evidence type="ECO:0000256" key="1">
    <source>
        <dbReference type="ARBA" id="ARBA00004123"/>
    </source>
</evidence>
<feature type="region of interest" description="Disordered" evidence="7">
    <location>
        <begin position="325"/>
        <end position="414"/>
    </location>
</feature>
<dbReference type="GO" id="GO:0000978">
    <property type="term" value="F:RNA polymerase II cis-regulatory region sequence-specific DNA binding"/>
    <property type="evidence" value="ECO:0007669"/>
    <property type="project" value="TreeGrafter"/>
</dbReference>
<reference evidence="9 10" key="1">
    <citation type="submission" date="2019-10" db="EMBL/GenBank/DDBJ databases">
        <authorList>
            <person name="Palmer J.M."/>
        </authorList>
    </citation>
    <scope>NUCLEOTIDE SEQUENCE [LARGE SCALE GENOMIC DNA]</scope>
    <source>
        <strain evidence="9 10">TWF696</strain>
    </source>
</reference>
<feature type="compositionally biased region" description="Basic and acidic residues" evidence="7">
    <location>
        <begin position="391"/>
        <end position="401"/>
    </location>
</feature>
<dbReference type="AlphaFoldDB" id="A0AAV9UMD3"/>
<dbReference type="PROSITE" id="PS50118">
    <property type="entry name" value="HMG_BOX_2"/>
    <property type="match status" value="1"/>
</dbReference>
<dbReference type="Gene3D" id="1.10.30.10">
    <property type="entry name" value="High mobility group box domain"/>
    <property type="match status" value="1"/>
</dbReference>
<feature type="DNA-binding region" description="HMG box" evidence="6">
    <location>
        <begin position="262"/>
        <end position="330"/>
    </location>
</feature>
<keyword evidence="10" id="KW-1185">Reference proteome</keyword>
<dbReference type="PANTHER" id="PTHR45803:SF5">
    <property type="entry name" value="SOX100B"/>
    <property type="match status" value="1"/>
</dbReference>
<dbReference type="EMBL" id="JAVHNQ010000006">
    <property type="protein sequence ID" value="KAK6344532.1"/>
    <property type="molecule type" value="Genomic_DNA"/>
</dbReference>
<dbReference type="Proteomes" id="UP001375240">
    <property type="component" value="Unassembled WGS sequence"/>
</dbReference>
<feature type="region of interest" description="Disordered" evidence="7">
    <location>
        <begin position="135"/>
        <end position="225"/>
    </location>
</feature>
<organism evidence="9 10">
    <name type="scientific">Orbilia brochopaga</name>
    <dbReference type="NCBI Taxonomy" id="3140254"/>
    <lineage>
        <taxon>Eukaryota</taxon>
        <taxon>Fungi</taxon>
        <taxon>Dikarya</taxon>
        <taxon>Ascomycota</taxon>
        <taxon>Pezizomycotina</taxon>
        <taxon>Orbiliomycetes</taxon>
        <taxon>Orbiliales</taxon>
        <taxon>Orbiliaceae</taxon>
        <taxon>Orbilia</taxon>
    </lineage>
</organism>
<dbReference type="PANTHER" id="PTHR45803">
    <property type="entry name" value="SOX100B"/>
    <property type="match status" value="1"/>
</dbReference>
<protein>
    <recommendedName>
        <fullName evidence="8">HMG box domain-containing protein</fullName>
    </recommendedName>
</protein>
<dbReference type="GO" id="GO:0005634">
    <property type="term" value="C:nucleus"/>
    <property type="evidence" value="ECO:0007669"/>
    <property type="project" value="UniProtKB-SubCell"/>
</dbReference>
<keyword evidence="5 6" id="KW-0539">Nucleus</keyword>
<evidence type="ECO:0000259" key="8">
    <source>
        <dbReference type="PROSITE" id="PS50118"/>
    </source>
</evidence>
<comment type="caution">
    <text evidence="9">The sequence shown here is derived from an EMBL/GenBank/DDBJ whole genome shotgun (WGS) entry which is preliminary data.</text>
</comment>
<feature type="domain" description="HMG box" evidence="8">
    <location>
        <begin position="262"/>
        <end position="330"/>
    </location>
</feature>
<proteinExistence type="predicted"/>
<feature type="region of interest" description="Disordered" evidence="7">
    <location>
        <begin position="497"/>
        <end position="539"/>
    </location>
</feature>
<accession>A0AAV9UMD3</accession>
<dbReference type="SUPFAM" id="SSF47095">
    <property type="entry name" value="HMG-box"/>
    <property type="match status" value="1"/>
</dbReference>
<evidence type="ECO:0000313" key="9">
    <source>
        <dbReference type="EMBL" id="KAK6344532.1"/>
    </source>
</evidence>
<evidence type="ECO:0000313" key="10">
    <source>
        <dbReference type="Proteomes" id="UP001375240"/>
    </source>
</evidence>
<dbReference type="GO" id="GO:0000981">
    <property type="term" value="F:DNA-binding transcription factor activity, RNA polymerase II-specific"/>
    <property type="evidence" value="ECO:0007669"/>
    <property type="project" value="TreeGrafter"/>
</dbReference>
<evidence type="ECO:0000256" key="4">
    <source>
        <dbReference type="ARBA" id="ARBA00023163"/>
    </source>
</evidence>
<keyword evidence="2" id="KW-0805">Transcription regulation</keyword>
<gene>
    <name evidence="9" type="ORF">TWF696_008166</name>
</gene>
<keyword evidence="4" id="KW-0804">Transcription</keyword>
<feature type="compositionally biased region" description="Basic and acidic residues" evidence="7">
    <location>
        <begin position="212"/>
        <end position="225"/>
    </location>
</feature>
<dbReference type="CDD" id="cd01389">
    <property type="entry name" value="HMG-box_ROX1-like"/>
    <property type="match status" value="1"/>
</dbReference>
<dbReference type="InterPro" id="IPR050917">
    <property type="entry name" value="SOX_TF"/>
</dbReference>
<name>A0AAV9UMD3_9PEZI</name>
<evidence type="ECO:0000256" key="2">
    <source>
        <dbReference type="ARBA" id="ARBA00023015"/>
    </source>
</evidence>
<comment type="subcellular location">
    <subcellularLocation>
        <location evidence="1">Nucleus</location>
    </subcellularLocation>
</comment>
<keyword evidence="3 6" id="KW-0238">DNA-binding</keyword>
<dbReference type="Pfam" id="PF00505">
    <property type="entry name" value="HMG_box"/>
    <property type="match status" value="1"/>
</dbReference>
<dbReference type="InterPro" id="IPR009071">
    <property type="entry name" value="HMG_box_dom"/>
</dbReference>
<feature type="compositionally biased region" description="Acidic residues" evidence="7">
    <location>
        <begin position="349"/>
        <end position="369"/>
    </location>
</feature>
<evidence type="ECO:0000256" key="5">
    <source>
        <dbReference type="ARBA" id="ARBA00023242"/>
    </source>
</evidence>
<evidence type="ECO:0000256" key="6">
    <source>
        <dbReference type="PROSITE-ProRule" id="PRU00267"/>
    </source>
</evidence>
<sequence>MSREAPLNEFEGSIDFLGRPSLTRASSMIEFYSPMHQLQGSFYSPAPTSYSADECMTPDYSISEYDYDQSYQQSAQQISRSKNYVSIGVPDILKSEANEGCIGKYHHPGKCGSNFQPASDRVCPTSAYLGQEQITYSPTRATNEAPPTPTSFTEGPVARNTADTATQAKPSKRANSETKSSAPSEKGSPKLQPNADTKSKSQKKRKPSTASKAEKPKVPKLDKPLSELTKTYLDLPLRDMERWVHRSVEERRKEVAKRDGHVARPMNSFMLYRSAFAERTKMWCLQNNHQVVSSVSGASWPLEPAWVREKYNELARIERINHQAAHPGYKFSPSKNLPPPPRRRKTPSDAEDEAEPYSSDVEEDFEDHEPEPITVTQTSPVKKQPSKQRTKSGDMKKRPPPLEETQVAQSPVMASHEHPVDINMSINMNPRLQTGAQKSSYEALNPGRPAPVSMTSTDMIETYYEKVVRPTASASAGNTMIEDVTFRMTATPAATTSTSIKQAMEEHPKQEDYLQYSQAQQQQQQRLSHEPPVAPKQEPPAMEQSFCVYSHEPTPEVDFEHYRGLLEQQVLHNIAAQQAYLLGRSGGGGGGGCSDIHFPYGYVPPGLPYTYPTPVGSSSSVDDGGDVNMTGTVSYGEPGGPMWHSTDENGNVYHGDPHAQLHPQNGFQYDEWLAE</sequence>
<evidence type="ECO:0000256" key="3">
    <source>
        <dbReference type="ARBA" id="ARBA00023125"/>
    </source>
</evidence>
<evidence type="ECO:0000256" key="7">
    <source>
        <dbReference type="SAM" id="MobiDB-lite"/>
    </source>
</evidence>
<feature type="compositionally biased region" description="Low complexity" evidence="7">
    <location>
        <begin position="515"/>
        <end position="525"/>
    </location>
</feature>
<feature type="compositionally biased region" description="Basic and acidic residues" evidence="7">
    <location>
        <begin position="503"/>
        <end position="512"/>
    </location>
</feature>
<dbReference type="InterPro" id="IPR036910">
    <property type="entry name" value="HMG_box_dom_sf"/>
</dbReference>